<dbReference type="RefSeq" id="WP_064899659.1">
    <property type="nucleotide sequence ID" value="NZ_JAYXBT010000009.1"/>
</dbReference>
<keyword evidence="1" id="KW-0812">Transmembrane</keyword>
<evidence type="ECO:0000313" key="3">
    <source>
        <dbReference type="Proteomes" id="UP000093779"/>
    </source>
</evidence>
<protein>
    <submittedName>
        <fullName evidence="2">Uncharacterized protein</fullName>
    </submittedName>
</protein>
<evidence type="ECO:0000256" key="1">
    <source>
        <dbReference type="SAM" id="Phobius"/>
    </source>
</evidence>
<reference evidence="2 3" key="1">
    <citation type="submission" date="2016-06" db="EMBL/GenBank/DDBJ databases">
        <authorList>
            <person name="Kjaerup R.B."/>
            <person name="Dalgaard T.S."/>
            <person name="Juul-Madsen H.R."/>
        </authorList>
    </citation>
    <scope>NUCLEOTIDE SEQUENCE [LARGE SCALE GENOMIC DNA]</scope>
    <source>
        <strain evidence="2 3">ACS1953</strain>
    </source>
</reference>
<feature type="transmembrane region" description="Helical" evidence="1">
    <location>
        <begin position="43"/>
        <end position="62"/>
    </location>
</feature>
<name>A0A1A1WGN7_9MYCO</name>
<dbReference type="AlphaFoldDB" id="A0A1A1WGN7"/>
<proteinExistence type="predicted"/>
<comment type="caution">
    <text evidence="2">The sequence shown here is derived from an EMBL/GenBank/DDBJ whole genome shotgun (WGS) entry which is preliminary data.</text>
</comment>
<feature type="transmembrane region" description="Helical" evidence="1">
    <location>
        <begin position="74"/>
        <end position="97"/>
    </location>
</feature>
<accession>A0A1A1WGN7</accession>
<gene>
    <name evidence="2" type="ORF">A5726_27500</name>
</gene>
<evidence type="ECO:0000313" key="2">
    <source>
        <dbReference type="EMBL" id="OBF13174.1"/>
    </source>
</evidence>
<dbReference type="Proteomes" id="UP000093779">
    <property type="component" value="Unassembled WGS sequence"/>
</dbReference>
<dbReference type="EMBL" id="LZHX01000096">
    <property type="protein sequence ID" value="OBF13174.1"/>
    <property type="molecule type" value="Genomic_DNA"/>
</dbReference>
<sequence>MASSFVLVASFVVLYLVLSSDALTSNLMDGRYPSGTEALQARGGALASAVLALGGYAGLIWARAKLKTPLVRVLCGLFGVALVAYLPATLFVCVTAFG</sequence>
<keyword evidence="1" id="KW-1133">Transmembrane helix</keyword>
<organism evidence="2 3">
    <name type="scientific">Mycolicibacterium conceptionense</name>
    <dbReference type="NCBI Taxonomy" id="451644"/>
    <lineage>
        <taxon>Bacteria</taxon>
        <taxon>Bacillati</taxon>
        <taxon>Actinomycetota</taxon>
        <taxon>Actinomycetes</taxon>
        <taxon>Mycobacteriales</taxon>
        <taxon>Mycobacteriaceae</taxon>
        <taxon>Mycolicibacterium</taxon>
    </lineage>
</organism>
<keyword evidence="1" id="KW-0472">Membrane</keyword>